<evidence type="ECO:0000313" key="3">
    <source>
        <dbReference type="Proteomes" id="UP000294508"/>
    </source>
</evidence>
<sequence length="138" mass="15061">MTAPDTPSTSDTAESTETAETIRLFNDAFRRRDTEAMAALVHDDCLMVSAQPAPDGTAYVGKKACVDFWAELMTDEASTFEVEHVFSAGDWATVRWRYRFGPADAESVLGVNVTRVSNGRVIEQLGYTKVPGGLPLPE</sequence>
<name>A0A4R2HK60_9ACTN</name>
<dbReference type="AlphaFoldDB" id="A0A4R2HK60"/>
<feature type="domain" description="SnoaL-like" evidence="1">
    <location>
        <begin position="23"/>
        <end position="123"/>
    </location>
</feature>
<dbReference type="Proteomes" id="UP000294508">
    <property type="component" value="Unassembled WGS sequence"/>
</dbReference>
<dbReference type="SUPFAM" id="SSF54427">
    <property type="entry name" value="NTF2-like"/>
    <property type="match status" value="1"/>
</dbReference>
<proteinExistence type="predicted"/>
<reference evidence="2 3" key="1">
    <citation type="journal article" date="2015" name="Stand. Genomic Sci.">
        <title>Genomic Encyclopedia of Bacterial and Archaeal Type Strains, Phase III: the genomes of soil and plant-associated and newly described type strains.</title>
        <authorList>
            <person name="Whitman W.B."/>
            <person name="Woyke T."/>
            <person name="Klenk H.P."/>
            <person name="Zhou Y."/>
            <person name="Lilburn T.G."/>
            <person name="Beck B.J."/>
            <person name="De Vos P."/>
            <person name="Vandamme P."/>
            <person name="Eisen J.A."/>
            <person name="Garrity G."/>
            <person name="Hugenholtz P."/>
            <person name="Kyrpides N.C."/>
        </authorList>
    </citation>
    <scope>NUCLEOTIDE SEQUENCE [LARGE SCALE GENOMIC DNA]</scope>
    <source>
        <strain evidence="2 3">VKM Ac-2572</strain>
    </source>
</reference>
<dbReference type="InterPro" id="IPR037401">
    <property type="entry name" value="SnoaL-like"/>
</dbReference>
<organism evidence="2 3">
    <name type="scientific">Kribbella steppae</name>
    <dbReference type="NCBI Taxonomy" id="2512223"/>
    <lineage>
        <taxon>Bacteria</taxon>
        <taxon>Bacillati</taxon>
        <taxon>Actinomycetota</taxon>
        <taxon>Actinomycetes</taxon>
        <taxon>Propionibacteriales</taxon>
        <taxon>Kribbellaceae</taxon>
        <taxon>Kribbella</taxon>
    </lineage>
</organism>
<accession>A0A4R2HK60</accession>
<dbReference type="InterPro" id="IPR032710">
    <property type="entry name" value="NTF2-like_dom_sf"/>
</dbReference>
<dbReference type="Gene3D" id="3.10.450.50">
    <property type="match status" value="1"/>
</dbReference>
<dbReference type="Pfam" id="PF12680">
    <property type="entry name" value="SnoaL_2"/>
    <property type="match status" value="1"/>
</dbReference>
<evidence type="ECO:0000313" key="2">
    <source>
        <dbReference type="EMBL" id="TCO30223.1"/>
    </source>
</evidence>
<dbReference type="EMBL" id="SLWN01000005">
    <property type="protein sequence ID" value="TCO30223.1"/>
    <property type="molecule type" value="Genomic_DNA"/>
</dbReference>
<protein>
    <submittedName>
        <fullName evidence="2">SnoaL-like protein</fullName>
    </submittedName>
</protein>
<dbReference type="OrthoDB" id="5185819at2"/>
<comment type="caution">
    <text evidence="2">The sequence shown here is derived from an EMBL/GenBank/DDBJ whole genome shotgun (WGS) entry which is preliminary data.</text>
</comment>
<dbReference type="RefSeq" id="WP_158441169.1">
    <property type="nucleotide sequence ID" value="NZ_SLWN01000005.1"/>
</dbReference>
<keyword evidence="3" id="KW-1185">Reference proteome</keyword>
<gene>
    <name evidence="2" type="ORF">EV652_105217</name>
</gene>
<evidence type="ECO:0000259" key="1">
    <source>
        <dbReference type="Pfam" id="PF12680"/>
    </source>
</evidence>